<dbReference type="PATRIC" id="fig|754436.4.peg.1214"/>
<evidence type="ECO:0000313" key="2">
    <source>
        <dbReference type="Proteomes" id="UP000036426"/>
    </source>
</evidence>
<name>A0A0J1GQ66_9GAMM</name>
<reference evidence="1 2" key="1">
    <citation type="submission" date="2015-05" db="EMBL/GenBank/DDBJ databases">
        <title>Photobacterium galathea sp. nov.</title>
        <authorList>
            <person name="Machado H."/>
            <person name="Gram L."/>
        </authorList>
    </citation>
    <scope>NUCLEOTIDE SEQUENCE [LARGE SCALE GENOMIC DNA]</scope>
    <source>
        <strain evidence="1 2">DSM 25995</strain>
    </source>
</reference>
<protein>
    <submittedName>
        <fullName evidence="1">Uncharacterized protein</fullName>
    </submittedName>
</protein>
<dbReference type="EMBL" id="LDOV01000010">
    <property type="protein sequence ID" value="KLV01905.1"/>
    <property type="molecule type" value="Genomic_DNA"/>
</dbReference>
<evidence type="ECO:0000313" key="1">
    <source>
        <dbReference type="EMBL" id="KLV01905.1"/>
    </source>
</evidence>
<dbReference type="AlphaFoldDB" id="A0A0J1GQ66"/>
<comment type="caution">
    <text evidence="1">The sequence shown here is derived from an EMBL/GenBank/DDBJ whole genome shotgun (WGS) entry which is preliminary data.</text>
</comment>
<proteinExistence type="predicted"/>
<dbReference type="Proteomes" id="UP000036426">
    <property type="component" value="Unassembled WGS sequence"/>
</dbReference>
<gene>
    <name evidence="1" type="ORF">ABT58_05720</name>
</gene>
<organism evidence="1 2">
    <name type="scientific">Photobacterium aphoticum</name>
    <dbReference type="NCBI Taxonomy" id="754436"/>
    <lineage>
        <taxon>Bacteria</taxon>
        <taxon>Pseudomonadati</taxon>
        <taxon>Pseudomonadota</taxon>
        <taxon>Gammaproteobacteria</taxon>
        <taxon>Vibrionales</taxon>
        <taxon>Vibrionaceae</taxon>
        <taxon>Photobacterium</taxon>
    </lineage>
</organism>
<dbReference type="RefSeq" id="WP_047873358.1">
    <property type="nucleotide sequence ID" value="NZ_BMYC01000001.1"/>
</dbReference>
<sequence>MGIAIPPCCVAILSQTESQQKKTIKIMCLCRPARTLINFMAPAFFVRTQIFGTSSKMYEALVCVMNTVAREEKEDVVMFAPQKEAGGLSLATESEWHLLFAINRLRMYV</sequence>
<keyword evidence="2" id="KW-1185">Reference proteome</keyword>
<accession>A0A0J1GQ66</accession>